<feature type="transmembrane region" description="Helical" evidence="2">
    <location>
        <begin position="76"/>
        <end position="96"/>
    </location>
</feature>
<proteinExistence type="predicted"/>
<reference evidence="3" key="1">
    <citation type="submission" date="2021-01" db="EMBL/GenBank/DDBJ databases">
        <authorList>
            <person name="Corre E."/>
            <person name="Pelletier E."/>
            <person name="Niang G."/>
            <person name="Scheremetjew M."/>
            <person name="Finn R."/>
            <person name="Kale V."/>
            <person name="Holt S."/>
            <person name="Cochrane G."/>
            <person name="Meng A."/>
            <person name="Brown T."/>
            <person name="Cohen L."/>
        </authorList>
    </citation>
    <scope>NUCLEOTIDE SEQUENCE</scope>
    <source>
        <strain evidence="3">UTEX LB 985</strain>
    </source>
</reference>
<sequence length="204" mass="20613">MTLFGSLIVGIPTVLPALRLASEDFFWGGLITLGFLRPAAGMLAMSAMGIIFNNALTSDFGLYNGISQSATSLGRCLFPTIAGSFFALGVSSPAAMPFPLGVYLPFAIAGALAAVAVGVSLRLPVDEGGKKKPPPPDNGKDSGGGKGMENGKSNQVCSSTAMGDQSVDQASKPATDDDYGTPREAQAAEISAAPSAGGQVSLLP</sequence>
<feature type="transmembrane region" description="Helical" evidence="2">
    <location>
        <begin position="102"/>
        <end position="123"/>
    </location>
</feature>
<keyword evidence="2" id="KW-0472">Membrane</keyword>
<evidence type="ECO:0000313" key="3">
    <source>
        <dbReference type="EMBL" id="CAD9550444.1"/>
    </source>
</evidence>
<evidence type="ECO:0000256" key="2">
    <source>
        <dbReference type="SAM" id="Phobius"/>
    </source>
</evidence>
<feature type="compositionally biased region" description="Low complexity" evidence="1">
    <location>
        <begin position="184"/>
        <end position="196"/>
    </location>
</feature>
<protein>
    <recommendedName>
        <fullName evidence="4">Major facilitator superfamily (MFS) profile domain-containing protein</fullName>
    </recommendedName>
</protein>
<evidence type="ECO:0008006" key="4">
    <source>
        <dbReference type="Google" id="ProtNLM"/>
    </source>
</evidence>
<keyword evidence="2" id="KW-0812">Transmembrane</keyword>
<dbReference type="SUPFAM" id="SSF103473">
    <property type="entry name" value="MFS general substrate transporter"/>
    <property type="match status" value="1"/>
</dbReference>
<keyword evidence="2" id="KW-1133">Transmembrane helix</keyword>
<feature type="region of interest" description="Disordered" evidence="1">
    <location>
        <begin position="125"/>
        <end position="204"/>
    </location>
</feature>
<gene>
    <name evidence="3" type="ORF">CBRE1094_LOCUS45271</name>
</gene>
<evidence type="ECO:0000256" key="1">
    <source>
        <dbReference type="SAM" id="MobiDB-lite"/>
    </source>
</evidence>
<name>A0A7S2NNW4_9EUKA</name>
<accession>A0A7S2NNW4</accession>
<feature type="transmembrane region" description="Helical" evidence="2">
    <location>
        <begin position="35"/>
        <end position="56"/>
    </location>
</feature>
<dbReference type="EMBL" id="HBGU01082934">
    <property type="protein sequence ID" value="CAD9550444.1"/>
    <property type="molecule type" value="Transcribed_RNA"/>
</dbReference>
<dbReference type="InterPro" id="IPR036259">
    <property type="entry name" value="MFS_trans_sf"/>
</dbReference>
<dbReference type="AlphaFoldDB" id="A0A7S2NNW4"/>
<feature type="compositionally biased region" description="Polar residues" evidence="1">
    <location>
        <begin position="154"/>
        <end position="169"/>
    </location>
</feature>
<organism evidence="3">
    <name type="scientific">Haptolina brevifila</name>
    <dbReference type="NCBI Taxonomy" id="156173"/>
    <lineage>
        <taxon>Eukaryota</taxon>
        <taxon>Haptista</taxon>
        <taxon>Haptophyta</taxon>
        <taxon>Prymnesiophyceae</taxon>
        <taxon>Prymnesiales</taxon>
        <taxon>Prymnesiaceae</taxon>
        <taxon>Haptolina</taxon>
    </lineage>
</organism>